<evidence type="ECO:0000313" key="3">
    <source>
        <dbReference type="EMBL" id="CAK0793859.1"/>
    </source>
</evidence>
<keyword evidence="2" id="KW-0732">Signal</keyword>
<gene>
    <name evidence="3" type="ORF">PCOR1329_LOCUS4012</name>
</gene>
<sequence length="105" mass="10727">MRLLPAALAWAALAGGAGAARVLGHHPMDNHRCKVTCQRFGMKALGPAFVKIRHPNECVKKCDDVYPSSSLVQLGAAPPASMPAAAAPPAQPKGGAPAGAAPVRR</sequence>
<dbReference type="Proteomes" id="UP001189429">
    <property type="component" value="Unassembled WGS sequence"/>
</dbReference>
<feature type="signal peptide" evidence="2">
    <location>
        <begin position="1"/>
        <end position="19"/>
    </location>
</feature>
<evidence type="ECO:0000313" key="4">
    <source>
        <dbReference type="Proteomes" id="UP001189429"/>
    </source>
</evidence>
<proteinExistence type="predicted"/>
<reference evidence="3" key="1">
    <citation type="submission" date="2023-10" db="EMBL/GenBank/DDBJ databases">
        <authorList>
            <person name="Chen Y."/>
            <person name="Shah S."/>
            <person name="Dougan E. K."/>
            <person name="Thang M."/>
            <person name="Chan C."/>
        </authorList>
    </citation>
    <scope>NUCLEOTIDE SEQUENCE [LARGE SCALE GENOMIC DNA]</scope>
</reference>
<accession>A0ABN9PTQ2</accession>
<protein>
    <submittedName>
        <fullName evidence="3">Uncharacterized protein</fullName>
    </submittedName>
</protein>
<comment type="caution">
    <text evidence="3">The sequence shown here is derived from an EMBL/GenBank/DDBJ whole genome shotgun (WGS) entry which is preliminary data.</text>
</comment>
<name>A0ABN9PTQ2_9DINO</name>
<evidence type="ECO:0000256" key="1">
    <source>
        <dbReference type="SAM" id="MobiDB-lite"/>
    </source>
</evidence>
<feature type="region of interest" description="Disordered" evidence="1">
    <location>
        <begin position="77"/>
        <end position="105"/>
    </location>
</feature>
<feature type="chain" id="PRO_5046183339" evidence="2">
    <location>
        <begin position="20"/>
        <end position="105"/>
    </location>
</feature>
<evidence type="ECO:0000256" key="2">
    <source>
        <dbReference type="SAM" id="SignalP"/>
    </source>
</evidence>
<dbReference type="EMBL" id="CAUYUJ010001039">
    <property type="protein sequence ID" value="CAK0793859.1"/>
    <property type="molecule type" value="Genomic_DNA"/>
</dbReference>
<organism evidence="3 4">
    <name type="scientific">Prorocentrum cordatum</name>
    <dbReference type="NCBI Taxonomy" id="2364126"/>
    <lineage>
        <taxon>Eukaryota</taxon>
        <taxon>Sar</taxon>
        <taxon>Alveolata</taxon>
        <taxon>Dinophyceae</taxon>
        <taxon>Prorocentrales</taxon>
        <taxon>Prorocentraceae</taxon>
        <taxon>Prorocentrum</taxon>
    </lineage>
</organism>
<keyword evidence="4" id="KW-1185">Reference proteome</keyword>